<dbReference type="EMBL" id="AP019368">
    <property type="protein sequence ID" value="BBH53762.1"/>
    <property type="molecule type" value="Genomic_DNA"/>
</dbReference>
<reference evidence="1 2" key="1">
    <citation type="submission" date="2018-12" db="EMBL/GenBank/DDBJ databases">
        <title>Rubrispira sanarue gen. nov., sp., nov., a member of the order Silvanigrellales, isolated from a brackish lake in Hamamatsu Japan.</title>
        <authorList>
            <person name="Maejima Y."/>
            <person name="Iino T."/>
            <person name="Muraguchi Y."/>
            <person name="Fukuda K."/>
            <person name="Nojiri H."/>
            <person name="Ohkuma M."/>
            <person name="Moriuchi R."/>
            <person name="Dohra H."/>
            <person name="Kimbara K."/>
            <person name="Shintani M."/>
        </authorList>
    </citation>
    <scope>NUCLEOTIDE SEQUENCE [LARGE SCALE GENOMIC DNA]</scope>
    <source>
        <strain evidence="1 2">RF1110005</strain>
    </source>
</reference>
<dbReference type="RefSeq" id="WP_172603898.1">
    <property type="nucleotide sequence ID" value="NZ_AP019368.1"/>
</dbReference>
<evidence type="ECO:0000313" key="1">
    <source>
        <dbReference type="EMBL" id="BBH53762.1"/>
    </source>
</evidence>
<name>A0A4P2VXM9_FLUSA</name>
<dbReference type="Gene3D" id="3.30.530.20">
    <property type="match status" value="1"/>
</dbReference>
<dbReference type="Proteomes" id="UP000291236">
    <property type="component" value="Chromosome"/>
</dbReference>
<dbReference type="KEGG" id="sbf:JCM31447_22100"/>
<evidence type="ECO:0000313" key="2">
    <source>
        <dbReference type="Proteomes" id="UP000291236"/>
    </source>
</evidence>
<dbReference type="AlphaFoldDB" id="A0A4P2VXM9"/>
<dbReference type="SUPFAM" id="SSF55961">
    <property type="entry name" value="Bet v1-like"/>
    <property type="match status" value="1"/>
</dbReference>
<dbReference type="InterPro" id="IPR023393">
    <property type="entry name" value="START-like_dom_sf"/>
</dbReference>
<proteinExistence type="predicted"/>
<protein>
    <submittedName>
        <fullName evidence="1">Polyketide cyclase</fullName>
    </submittedName>
</protein>
<organism evidence="1 2">
    <name type="scientific">Fluviispira sanaruensis</name>
    <dbReference type="NCBI Taxonomy" id="2493639"/>
    <lineage>
        <taxon>Bacteria</taxon>
        <taxon>Pseudomonadati</taxon>
        <taxon>Bdellovibrionota</taxon>
        <taxon>Oligoflexia</taxon>
        <taxon>Silvanigrellales</taxon>
        <taxon>Silvanigrellaceae</taxon>
        <taxon>Fluviispira</taxon>
    </lineage>
</organism>
<gene>
    <name evidence="1" type="ORF">JCM31447_22100</name>
</gene>
<sequence>MFLKVLAIIIIIAAGFFGYVALQPSDFRIVREIKVNTSAQLPFSYTNDLRKFTEWDPWAKLDPNAKMNFEGNQTGVGAMLNWDGNKEVGQGKATITESKPNSSVRMKIEMFKPYPFVNDVLFSFKEEGTQTNVTWEMTGKANFMYKLACVFMNRDKVIGGEFEKGLTQLKEIVEAKSSGKK</sequence>
<keyword evidence="2" id="KW-1185">Reference proteome</keyword>
<dbReference type="CDD" id="cd07818">
    <property type="entry name" value="SRPBCC_1"/>
    <property type="match status" value="1"/>
</dbReference>
<accession>A0A4P2VXM9</accession>